<dbReference type="Proteomes" id="UP001063166">
    <property type="component" value="Unassembled WGS sequence"/>
</dbReference>
<gene>
    <name evidence="3" type="ORF">LshimejAT787_1101110</name>
</gene>
<accession>A0A9P3PUV9</accession>
<sequence>MAPKFKPDTPKRMGLVFTGVLLVAGTTFYIAKRNIAEKRRLDLEEHRASQARAQASETSASKGDSRQHTI</sequence>
<evidence type="ECO:0000256" key="2">
    <source>
        <dbReference type="SAM" id="Phobius"/>
    </source>
</evidence>
<keyword evidence="2" id="KW-1133">Transmembrane helix</keyword>
<feature type="transmembrane region" description="Helical" evidence="2">
    <location>
        <begin position="12"/>
        <end position="31"/>
    </location>
</feature>
<comment type="caution">
    <text evidence="3">The sequence shown here is derived from an EMBL/GenBank/DDBJ whole genome shotgun (WGS) entry which is preliminary data.</text>
</comment>
<evidence type="ECO:0008006" key="5">
    <source>
        <dbReference type="Google" id="ProtNLM"/>
    </source>
</evidence>
<evidence type="ECO:0000313" key="3">
    <source>
        <dbReference type="EMBL" id="GLB42096.1"/>
    </source>
</evidence>
<feature type="region of interest" description="Disordered" evidence="1">
    <location>
        <begin position="45"/>
        <end position="70"/>
    </location>
</feature>
<feature type="compositionally biased region" description="Polar residues" evidence="1">
    <location>
        <begin position="51"/>
        <end position="62"/>
    </location>
</feature>
<organism evidence="3 4">
    <name type="scientific">Lyophyllum shimeji</name>
    <name type="common">Hon-shimeji</name>
    <name type="synonym">Tricholoma shimeji</name>
    <dbReference type="NCBI Taxonomy" id="47721"/>
    <lineage>
        <taxon>Eukaryota</taxon>
        <taxon>Fungi</taxon>
        <taxon>Dikarya</taxon>
        <taxon>Basidiomycota</taxon>
        <taxon>Agaricomycotina</taxon>
        <taxon>Agaricomycetes</taxon>
        <taxon>Agaricomycetidae</taxon>
        <taxon>Agaricales</taxon>
        <taxon>Tricholomatineae</taxon>
        <taxon>Lyophyllaceae</taxon>
        <taxon>Lyophyllum</taxon>
    </lineage>
</organism>
<keyword evidence="4" id="KW-1185">Reference proteome</keyword>
<name>A0A9P3PUV9_LYOSH</name>
<proteinExistence type="predicted"/>
<dbReference type="OrthoDB" id="3068460at2759"/>
<dbReference type="AlphaFoldDB" id="A0A9P3PUV9"/>
<evidence type="ECO:0000256" key="1">
    <source>
        <dbReference type="SAM" id="MobiDB-lite"/>
    </source>
</evidence>
<evidence type="ECO:0000313" key="4">
    <source>
        <dbReference type="Proteomes" id="UP001063166"/>
    </source>
</evidence>
<keyword evidence="2" id="KW-0472">Membrane</keyword>
<keyword evidence="2" id="KW-0812">Transmembrane</keyword>
<protein>
    <recommendedName>
        <fullName evidence="5">Transmembrane protein</fullName>
    </recommendedName>
</protein>
<reference evidence="3" key="1">
    <citation type="submission" date="2022-07" db="EMBL/GenBank/DDBJ databases">
        <title>The genome of Lyophyllum shimeji provides insight into the initial evolution of ectomycorrhizal fungal genome.</title>
        <authorList>
            <person name="Kobayashi Y."/>
            <person name="Shibata T."/>
            <person name="Hirakawa H."/>
            <person name="Shigenobu S."/>
            <person name="Nishiyama T."/>
            <person name="Yamada A."/>
            <person name="Hasebe M."/>
            <person name="Kawaguchi M."/>
        </authorList>
    </citation>
    <scope>NUCLEOTIDE SEQUENCE</scope>
    <source>
        <strain evidence="3">AT787</strain>
    </source>
</reference>
<dbReference type="EMBL" id="BRPK01000011">
    <property type="protein sequence ID" value="GLB42096.1"/>
    <property type="molecule type" value="Genomic_DNA"/>
</dbReference>